<dbReference type="OrthoDB" id="8121163at2759"/>
<evidence type="ECO:0000313" key="3">
    <source>
        <dbReference type="Proteomes" id="UP000479000"/>
    </source>
</evidence>
<name>A0A6H5GXV9_9HEMI</name>
<dbReference type="AlphaFoldDB" id="A0A6H5GXV9"/>
<reference evidence="2 3" key="1">
    <citation type="submission" date="2020-02" db="EMBL/GenBank/DDBJ databases">
        <authorList>
            <person name="Ferguson B K."/>
        </authorList>
    </citation>
    <scope>NUCLEOTIDE SEQUENCE [LARGE SCALE GENOMIC DNA]</scope>
</reference>
<dbReference type="Proteomes" id="UP000479000">
    <property type="component" value="Unassembled WGS sequence"/>
</dbReference>
<proteinExistence type="predicted"/>
<keyword evidence="3" id="KW-1185">Reference proteome</keyword>
<organism evidence="2 3">
    <name type="scientific">Nesidiocoris tenuis</name>
    <dbReference type="NCBI Taxonomy" id="355587"/>
    <lineage>
        <taxon>Eukaryota</taxon>
        <taxon>Metazoa</taxon>
        <taxon>Ecdysozoa</taxon>
        <taxon>Arthropoda</taxon>
        <taxon>Hexapoda</taxon>
        <taxon>Insecta</taxon>
        <taxon>Pterygota</taxon>
        <taxon>Neoptera</taxon>
        <taxon>Paraneoptera</taxon>
        <taxon>Hemiptera</taxon>
        <taxon>Heteroptera</taxon>
        <taxon>Panheteroptera</taxon>
        <taxon>Cimicomorpha</taxon>
        <taxon>Miridae</taxon>
        <taxon>Dicyphina</taxon>
        <taxon>Nesidiocoris</taxon>
    </lineage>
</organism>
<dbReference type="EMBL" id="CADCXU010021810">
    <property type="protein sequence ID" value="CAB0009447.1"/>
    <property type="molecule type" value="Genomic_DNA"/>
</dbReference>
<accession>A0A6H5GXV9</accession>
<feature type="compositionally biased region" description="Basic and acidic residues" evidence="1">
    <location>
        <begin position="34"/>
        <end position="64"/>
    </location>
</feature>
<evidence type="ECO:0000313" key="2">
    <source>
        <dbReference type="EMBL" id="CAB0009447.1"/>
    </source>
</evidence>
<sequence>MDLIEILWKQDVDMGVSLDGWEQNNQTETATSKVKTDDLDGDCRNETADKDEGFDAESDTKNPENDQWAGRKYTIDLETDAVQSDVQSTSDASDGLPESIFTSSSCILKFFEKEIADYKSVWPIVFRSQANTPSSWKTLFSAVIASKALYAAEAWSFYHCELLERVQVTAALLGLGWSTPYYLVRASTRTHLKLHIGKGMFSWFLKLQSMGKERLPRTGFYRLLELGSSLTPAVQAAARSGGLRGTPGTVGLCPTKTTARTLWRTLRSAWRTLRARVNLLSTEFQEAVNGSIVIVLKSRIGTELQKKLFLIHIYSESLPEQVSVCPCVCEYILKEDQSSTSSADFDEDEPPSSLLPVPETDFSLEEALGLVGLNDGLEELLERAEGGEDDGKDLLDDAAVNELEAATNQLQQELDIIAGMIQAPPSFHPRPYQNCRSGARVGDMTPESSVEQMRSDMTQCLCGMSGRLIGPAIRTQYAIITHVS</sequence>
<protein>
    <submittedName>
        <fullName evidence="2">Uncharacterized protein</fullName>
    </submittedName>
</protein>
<evidence type="ECO:0000256" key="1">
    <source>
        <dbReference type="SAM" id="MobiDB-lite"/>
    </source>
</evidence>
<feature type="region of interest" description="Disordered" evidence="1">
    <location>
        <begin position="27"/>
        <end position="70"/>
    </location>
</feature>
<gene>
    <name evidence="2" type="ORF">NTEN_LOCUS14591</name>
</gene>